<gene>
    <name evidence="1" type="ORF">GKZ75_09925</name>
</gene>
<dbReference type="AlphaFoldDB" id="A0A6N9QZ63"/>
<name>A0A6N9QZ63_9MICC</name>
<organism evidence="1 2">
    <name type="scientific">Kocuria marina subsp. indica</name>
    <dbReference type="NCBI Taxonomy" id="1049583"/>
    <lineage>
        <taxon>Bacteria</taxon>
        <taxon>Bacillati</taxon>
        <taxon>Actinomycetota</taxon>
        <taxon>Actinomycetes</taxon>
        <taxon>Micrococcales</taxon>
        <taxon>Micrococcaceae</taxon>
        <taxon>Kocuria</taxon>
    </lineage>
</organism>
<evidence type="ECO:0000313" key="2">
    <source>
        <dbReference type="Proteomes" id="UP000471026"/>
    </source>
</evidence>
<accession>A0A6N9QZ63</accession>
<reference evidence="1 2" key="1">
    <citation type="submission" date="2019-11" db="EMBL/GenBank/DDBJ databases">
        <title>Draft genome sequence of Kocuria indica DP-K7, a methyl red degrading Actinobacterium.</title>
        <authorList>
            <person name="Kumaran S."/>
            <person name="Tischler D."/>
            <person name="Ngo A.C.R."/>
            <person name="Schultes F."/>
        </authorList>
    </citation>
    <scope>NUCLEOTIDE SEQUENCE [LARGE SCALE GENOMIC DNA]</scope>
    <source>
        <strain evidence="1 2">DP-K7</strain>
    </source>
</reference>
<dbReference type="EMBL" id="WMHZ01000013">
    <property type="protein sequence ID" value="NDO78535.1"/>
    <property type="molecule type" value="Genomic_DNA"/>
</dbReference>
<dbReference type="Proteomes" id="UP000471026">
    <property type="component" value="Unassembled WGS sequence"/>
</dbReference>
<sequence>MRMQSSVRDERAPSRGVSVTRRGLFVLTGSAAVLLAASCGEDPDRTTWTRGADSLPERQVWAHMVPQGLPLSEDPQTHYGSERPLFLAPAGTPYPQLVQSQLDQARAAGLTGMQILLLEDVNSGDDFVTDWMAAADPTWQDGARGFAVAACIQATSRSGAESLIREYVAAAEDRPSAARIDDALVVWVYDARALSPDDWLACRRGLERDGIAVYIVAELRTAASQNDNAFNAAAVDPYAGLFEAVWLFDDHDFMILPDVARWAREHDTAFAGGILPGYNRETPNGGYVDARATELWRSQWQLQRDAGAGWATAVTWNDVVERTAVQPTTDWGTTRADLTAHYAAQFRGETPPTRDPVGYVTSPQFVLEGRNVLAEGLVINHGAEPVRVRVRVIARDERELASSDPVTVAAGEAGAAVLDRGVEADAGSWVYAVVDVTDGTGRRLSSTRGAPVVVYAPEDPAVPQPARRTYYSLASDRSAAFTDLVAPPPRDADARSLRLTAREPVRSLEVLHNTWPAGLAVGQRDVAYEDPPQSIVGGQDVTTPAHGFTVARVVAQDGTIAYSTLVYRRDDP</sequence>
<evidence type="ECO:0000313" key="1">
    <source>
        <dbReference type="EMBL" id="NDO78535.1"/>
    </source>
</evidence>
<protein>
    <submittedName>
        <fullName evidence="1">Uncharacterized protein</fullName>
    </submittedName>
</protein>
<dbReference type="Gene3D" id="3.20.20.80">
    <property type="entry name" value="Glycosidases"/>
    <property type="match status" value="1"/>
</dbReference>
<dbReference type="RefSeq" id="WP_162229863.1">
    <property type="nucleotide sequence ID" value="NZ_WMHZ01000013.1"/>
</dbReference>
<comment type="caution">
    <text evidence="1">The sequence shown here is derived from an EMBL/GenBank/DDBJ whole genome shotgun (WGS) entry which is preliminary data.</text>
</comment>
<proteinExistence type="predicted"/>